<name>A0A420EKF5_9SPHN</name>
<dbReference type="Proteomes" id="UP000284395">
    <property type="component" value="Unassembled WGS sequence"/>
</dbReference>
<proteinExistence type="predicted"/>
<protein>
    <submittedName>
        <fullName evidence="4">AraC family transcriptional regulator</fullName>
    </submittedName>
</protein>
<dbReference type="InterPro" id="IPR018060">
    <property type="entry name" value="HTH_AraC"/>
</dbReference>
<dbReference type="GO" id="GO:0003700">
    <property type="term" value="F:DNA-binding transcription factor activity"/>
    <property type="evidence" value="ECO:0007669"/>
    <property type="project" value="InterPro"/>
</dbReference>
<dbReference type="SMART" id="SM00342">
    <property type="entry name" value="HTH_ARAC"/>
    <property type="match status" value="1"/>
</dbReference>
<dbReference type="Gene3D" id="1.10.10.60">
    <property type="entry name" value="Homeodomain-like"/>
    <property type="match status" value="1"/>
</dbReference>
<dbReference type="InterPro" id="IPR009057">
    <property type="entry name" value="Homeodomain-like_sf"/>
</dbReference>
<sequence>MHAETIEPRIHTSMREPVSKACIGLIRRAFLCGHKNPEDIRQYSAVKQFLLSRLIIVNEIGDARTTYMMMEMGAAASKDRMDQNEPETVSRIEQIGRASGVVSSMHVVNSPNGILHHTTEVRNYEKHYKASVPAGLHLSCGIATLQTSEADFGTASLDGSGLIAMYCEEDRPHFSTRIAAGPTRSCGLFVPLCEGFSYPQLEEIARRLTSAKMHASEAIPPDRIAALCAPIDPWFQGDARDLMMEAREIELIALFWNWMEQRADSERISAAHSRYAQKACEYIEAHLANPPCLRDLARQVGINVRSLTTAFRQTYGISIAAYVTKRRLEHAAEYMREGMSVSSAAYAVGYTPAHFSNAYMRHFGIRPREIANIRFRGP</sequence>
<evidence type="ECO:0000256" key="1">
    <source>
        <dbReference type="ARBA" id="ARBA00023015"/>
    </source>
</evidence>
<evidence type="ECO:0000313" key="5">
    <source>
        <dbReference type="Proteomes" id="UP000284395"/>
    </source>
</evidence>
<dbReference type="GO" id="GO:0043565">
    <property type="term" value="F:sequence-specific DNA binding"/>
    <property type="evidence" value="ECO:0007669"/>
    <property type="project" value="InterPro"/>
</dbReference>
<evidence type="ECO:0000313" key="4">
    <source>
        <dbReference type="EMBL" id="RKF21168.1"/>
    </source>
</evidence>
<gene>
    <name evidence="4" type="ORF">D6851_09625</name>
</gene>
<evidence type="ECO:0000259" key="3">
    <source>
        <dbReference type="PROSITE" id="PS01124"/>
    </source>
</evidence>
<keyword evidence="1" id="KW-0805">Transcription regulation</keyword>
<dbReference type="AlphaFoldDB" id="A0A420EKF5"/>
<dbReference type="InterPro" id="IPR053142">
    <property type="entry name" value="PchR_regulatory_protein"/>
</dbReference>
<feature type="domain" description="HTH araC/xylS-type" evidence="3">
    <location>
        <begin position="277"/>
        <end position="373"/>
    </location>
</feature>
<keyword evidence="5" id="KW-1185">Reference proteome</keyword>
<evidence type="ECO:0000256" key="2">
    <source>
        <dbReference type="ARBA" id="ARBA00023163"/>
    </source>
</evidence>
<dbReference type="PANTHER" id="PTHR47893:SF1">
    <property type="entry name" value="REGULATORY PROTEIN PCHR"/>
    <property type="match status" value="1"/>
</dbReference>
<keyword evidence="2" id="KW-0804">Transcription</keyword>
<dbReference type="SUPFAM" id="SSF46689">
    <property type="entry name" value="Homeodomain-like"/>
    <property type="match status" value="2"/>
</dbReference>
<dbReference type="PANTHER" id="PTHR47893">
    <property type="entry name" value="REGULATORY PROTEIN PCHR"/>
    <property type="match status" value="1"/>
</dbReference>
<organism evidence="4 5">
    <name type="scientific">Altericroceibacterium spongiae</name>
    <dbReference type="NCBI Taxonomy" id="2320269"/>
    <lineage>
        <taxon>Bacteria</taxon>
        <taxon>Pseudomonadati</taxon>
        <taxon>Pseudomonadota</taxon>
        <taxon>Alphaproteobacteria</taxon>
        <taxon>Sphingomonadales</taxon>
        <taxon>Erythrobacteraceae</taxon>
        <taxon>Altericroceibacterium</taxon>
    </lineage>
</organism>
<dbReference type="OrthoDB" id="252470at2"/>
<dbReference type="Pfam" id="PF12833">
    <property type="entry name" value="HTH_18"/>
    <property type="match status" value="1"/>
</dbReference>
<dbReference type="EMBL" id="RAPF01000004">
    <property type="protein sequence ID" value="RKF21168.1"/>
    <property type="molecule type" value="Genomic_DNA"/>
</dbReference>
<comment type="caution">
    <text evidence="4">The sequence shown here is derived from an EMBL/GenBank/DDBJ whole genome shotgun (WGS) entry which is preliminary data.</text>
</comment>
<dbReference type="PROSITE" id="PS01124">
    <property type="entry name" value="HTH_ARAC_FAMILY_2"/>
    <property type="match status" value="1"/>
</dbReference>
<accession>A0A420EKF5</accession>
<reference evidence="4 5" key="1">
    <citation type="submission" date="2018-09" db="EMBL/GenBank/DDBJ databases">
        <title>Altererythrobacter spongiae sp. nov., isolated from a marine sponge.</title>
        <authorList>
            <person name="Zhuang L."/>
            <person name="Luo L."/>
        </authorList>
    </citation>
    <scope>NUCLEOTIDE SEQUENCE [LARGE SCALE GENOMIC DNA]</scope>
    <source>
        <strain evidence="4 5">HN-Y73</strain>
    </source>
</reference>